<reference evidence="2" key="2">
    <citation type="submission" date="2021-04" db="EMBL/GenBank/DDBJ databases">
        <authorList>
            <person name="Podell S."/>
        </authorList>
    </citation>
    <scope>NUCLEOTIDE SEQUENCE</scope>
    <source>
        <strain evidence="2">Hildebrandi</strain>
    </source>
</reference>
<feature type="compositionally biased region" description="Basic and acidic residues" evidence="1">
    <location>
        <begin position="20"/>
        <end position="33"/>
    </location>
</feature>
<dbReference type="AlphaFoldDB" id="A0A9K3KYF4"/>
<accession>A0A9K3KYF4</accession>
<dbReference type="Proteomes" id="UP000693970">
    <property type="component" value="Unassembled WGS sequence"/>
</dbReference>
<evidence type="ECO:0000313" key="2">
    <source>
        <dbReference type="EMBL" id="KAG7352208.1"/>
    </source>
</evidence>
<comment type="caution">
    <text evidence="2">The sequence shown here is derived from an EMBL/GenBank/DDBJ whole genome shotgun (WGS) entry which is preliminary data.</text>
</comment>
<proteinExistence type="predicted"/>
<keyword evidence="3" id="KW-1185">Reference proteome</keyword>
<evidence type="ECO:0000313" key="3">
    <source>
        <dbReference type="Proteomes" id="UP000693970"/>
    </source>
</evidence>
<reference evidence="2" key="1">
    <citation type="journal article" date="2021" name="Sci. Rep.">
        <title>Diploid genomic architecture of Nitzschia inconspicua, an elite biomass production diatom.</title>
        <authorList>
            <person name="Oliver A."/>
            <person name="Podell S."/>
            <person name="Pinowska A."/>
            <person name="Traller J.C."/>
            <person name="Smith S.R."/>
            <person name="McClure R."/>
            <person name="Beliaev A."/>
            <person name="Bohutskyi P."/>
            <person name="Hill E.A."/>
            <person name="Rabines A."/>
            <person name="Zheng H."/>
            <person name="Allen L.Z."/>
            <person name="Kuo A."/>
            <person name="Grigoriev I.V."/>
            <person name="Allen A.E."/>
            <person name="Hazlebeck D."/>
            <person name="Allen E.E."/>
        </authorList>
    </citation>
    <scope>NUCLEOTIDE SEQUENCE</scope>
    <source>
        <strain evidence="2">Hildebrandi</strain>
    </source>
</reference>
<feature type="region of interest" description="Disordered" evidence="1">
    <location>
        <begin position="1"/>
        <end position="37"/>
    </location>
</feature>
<protein>
    <submittedName>
        <fullName evidence="2">Uncharacterized protein</fullName>
    </submittedName>
</protein>
<gene>
    <name evidence="2" type="ORF">IV203_008256</name>
</gene>
<name>A0A9K3KYF4_9STRA</name>
<evidence type="ECO:0000256" key="1">
    <source>
        <dbReference type="SAM" id="MobiDB-lite"/>
    </source>
</evidence>
<sequence>MARLSGRLRRLAEEVGAMRTKPESESASTREFRAGGPRKSSAYVGFIVAISSPIDETGPAVRVRAQLLQHKLSVNRSRGQRSERLSGARPNLIPILGLHRKRSRDA</sequence>
<dbReference type="EMBL" id="JAGRRH010000017">
    <property type="protein sequence ID" value="KAG7352208.1"/>
    <property type="molecule type" value="Genomic_DNA"/>
</dbReference>
<organism evidence="2 3">
    <name type="scientific">Nitzschia inconspicua</name>
    <dbReference type="NCBI Taxonomy" id="303405"/>
    <lineage>
        <taxon>Eukaryota</taxon>
        <taxon>Sar</taxon>
        <taxon>Stramenopiles</taxon>
        <taxon>Ochrophyta</taxon>
        <taxon>Bacillariophyta</taxon>
        <taxon>Bacillariophyceae</taxon>
        <taxon>Bacillariophycidae</taxon>
        <taxon>Bacillariales</taxon>
        <taxon>Bacillariaceae</taxon>
        <taxon>Nitzschia</taxon>
    </lineage>
</organism>